<evidence type="ECO:0000313" key="2">
    <source>
        <dbReference type="EMBL" id="KJV35683.1"/>
    </source>
</evidence>
<sequence>MTEEHIFADGAGGLLTANILCERCNRHFGRHIDAPYLKQPFIQVARNAHKLGGRRGNIPQPFEGPHTVTGPSGSVQVKLDADFKPRVIPQIKDVSITPEGGLASSFLIDASDRDKIPVIVRSKFERFFKSPQGAALGWSPQEQRRAIDQAIENYKNAPSHSTPTGEIAGQVAVDMPCLFLEAAKVAFEIAAVEDRESFVESARATHFRDLLGSVRDGTIPTRSGFDDLMHAFDAEPFSRGTSLLHHVANLANSPTHALHIAVLHEKHAVVAMFGIPFIFRNLRDTSGHGAIYSNCVERREVRYMRT</sequence>
<dbReference type="EMBL" id="JZRB01000014">
    <property type="protein sequence ID" value="KJV35683.1"/>
    <property type="molecule type" value="Genomic_DNA"/>
</dbReference>
<protein>
    <recommendedName>
        <fullName evidence="1">HNH endonuclease 5 domain-containing protein</fullName>
    </recommendedName>
</protein>
<dbReference type="AlphaFoldDB" id="A0A0F3KWU2"/>
<dbReference type="Proteomes" id="UP000033651">
    <property type="component" value="Unassembled WGS sequence"/>
</dbReference>
<feature type="domain" description="HNH endonuclease 5" evidence="1">
    <location>
        <begin position="2"/>
        <end position="39"/>
    </location>
</feature>
<proteinExistence type="predicted"/>
<dbReference type="InterPro" id="IPR029471">
    <property type="entry name" value="HNH_5"/>
</dbReference>
<dbReference type="PATRIC" id="fig|345309.4.peg.531"/>
<comment type="caution">
    <text evidence="2">The sequence shown here is derived from an EMBL/GenBank/DDBJ whole genome shotgun (WGS) entry which is preliminary data.</text>
</comment>
<reference evidence="2 3" key="1">
    <citation type="submission" date="2015-03" db="EMBL/GenBank/DDBJ databases">
        <title>Draft genome sequence of Luteibacter yeojuensis strain SU11.</title>
        <authorList>
            <person name="Sulaiman J."/>
            <person name="Priya K."/>
            <person name="Chan K.-G."/>
        </authorList>
    </citation>
    <scope>NUCLEOTIDE SEQUENCE [LARGE SCALE GENOMIC DNA]</scope>
    <source>
        <strain evidence="2 3">SU11</strain>
    </source>
</reference>
<organism evidence="2 3">
    <name type="scientific">Luteibacter yeojuensis</name>
    <dbReference type="NCBI Taxonomy" id="345309"/>
    <lineage>
        <taxon>Bacteria</taxon>
        <taxon>Pseudomonadati</taxon>
        <taxon>Pseudomonadota</taxon>
        <taxon>Gammaproteobacteria</taxon>
        <taxon>Lysobacterales</taxon>
        <taxon>Rhodanobacteraceae</taxon>
        <taxon>Luteibacter</taxon>
    </lineage>
</organism>
<dbReference type="Pfam" id="PF14279">
    <property type="entry name" value="HNH_5"/>
    <property type="match status" value="1"/>
</dbReference>
<name>A0A0F3KWU2_9GAMM</name>
<accession>A0A0F3KWU2</accession>
<gene>
    <name evidence="2" type="ORF">VI08_06650</name>
</gene>
<keyword evidence="3" id="KW-1185">Reference proteome</keyword>
<evidence type="ECO:0000259" key="1">
    <source>
        <dbReference type="Pfam" id="PF14279"/>
    </source>
</evidence>
<evidence type="ECO:0000313" key="3">
    <source>
        <dbReference type="Proteomes" id="UP000033651"/>
    </source>
</evidence>